<dbReference type="Proteomes" id="UP000198287">
    <property type="component" value="Unassembled WGS sequence"/>
</dbReference>
<evidence type="ECO:0000313" key="4">
    <source>
        <dbReference type="EMBL" id="OXA64799.1"/>
    </source>
</evidence>
<dbReference type="InterPro" id="IPR045463">
    <property type="entry name" value="XV/XVIII_trimerization_dom"/>
</dbReference>
<evidence type="ECO:0000313" key="5">
    <source>
        <dbReference type="Proteomes" id="UP000198287"/>
    </source>
</evidence>
<sequence length="354" mass="38500">MNINVFLCLAIPVFVGQVISARYSYTLRPNDDSKCGCNYTEIYSNLPSFMNSISRDESFSWVFKGRDGERGLEGPMGPTGLPGRNGRDGEKGEPGLPGESSYRRIAEKGEPGIPGRSGLKGSKGERGTPFTTVLRQGSYIEVKGEKGESGRRGRRGMNGEPGAKGERGISIQGEKGAKGEPVSLSDLEMLKGSKGERGLVGMPGACCGRMGPRSNLRADGSVLVPLPGPQGVKGEKGGEGPPGSPPEFTMVPGASVFKTEADMRLVRSRPGTLCFVEEDERAFFRVKNGWKEIPLGNLRLDRPDQSQAYSVAESQPLDPTHRHYVNDVAEKPYYNEKIRNSNYLKRYRHGRGQV</sequence>
<dbReference type="InterPro" id="IPR008160">
    <property type="entry name" value="Collagen"/>
</dbReference>
<dbReference type="PANTHER" id="PTHR24023:SF1082">
    <property type="entry name" value="COLLAGEN TRIPLE HELIX REPEAT"/>
    <property type="match status" value="1"/>
</dbReference>
<feature type="region of interest" description="Disordered" evidence="1">
    <location>
        <begin position="227"/>
        <end position="247"/>
    </location>
</feature>
<dbReference type="InterPro" id="IPR050149">
    <property type="entry name" value="Collagen_superfamily"/>
</dbReference>
<feature type="compositionally biased region" description="Basic and acidic residues" evidence="1">
    <location>
        <begin position="101"/>
        <end position="110"/>
    </location>
</feature>
<comment type="caution">
    <text evidence="4">The sequence shown here is derived from an EMBL/GenBank/DDBJ whole genome shotgun (WGS) entry which is preliminary data.</text>
</comment>
<proteinExistence type="predicted"/>
<keyword evidence="2" id="KW-0732">Signal</keyword>
<dbReference type="STRING" id="158441.A0A226F4T6"/>
<evidence type="ECO:0000256" key="2">
    <source>
        <dbReference type="SAM" id="SignalP"/>
    </source>
</evidence>
<dbReference type="GO" id="GO:0031012">
    <property type="term" value="C:extracellular matrix"/>
    <property type="evidence" value="ECO:0007669"/>
    <property type="project" value="TreeGrafter"/>
</dbReference>
<feature type="region of interest" description="Disordered" evidence="1">
    <location>
        <begin position="68"/>
        <end position="181"/>
    </location>
</feature>
<dbReference type="AlphaFoldDB" id="A0A226F4T6"/>
<reference evidence="4 5" key="1">
    <citation type="submission" date="2015-12" db="EMBL/GenBank/DDBJ databases">
        <title>The genome of Folsomia candida.</title>
        <authorList>
            <person name="Faddeeva A."/>
            <person name="Derks M.F."/>
            <person name="Anvar Y."/>
            <person name="Smit S."/>
            <person name="Van Straalen N."/>
            <person name="Roelofs D."/>
        </authorList>
    </citation>
    <scope>NUCLEOTIDE SEQUENCE [LARGE SCALE GENOMIC DNA]</scope>
    <source>
        <strain evidence="4 5">VU population</strain>
        <tissue evidence="4">Whole body</tissue>
    </source>
</reference>
<name>A0A226F4T6_FOLCA</name>
<evidence type="ECO:0000256" key="1">
    <source>
        <dbReference type="SAM" id="MobiDB-lite"/>
    </source>
</evidence>
<feature type="domain" description="Collagen type XV/XVIII trimerization" evidence="3">
    <location>
        <begin position="267"/>
        <end position="298"/>
    </location>
</feature>
<dbReference type="OrthoDB" id="5983381at2759"/>
<feature type="compositionally biased region" description="Basic and acidic residues" evidence="1">
    <location>
        <begin position="142"/>
        <end position="151"/>
    </location>
</feature>
<dbReference type="GO" id="GO:0005615">
    <property type="term" value="C:extracellular space"/>
    <property type="evidence" value="ECO:0007669"/>
    <property type="project" value="TreeGrafter"/>
</dbReference>
<accession>A0A226F4T6</accession>
<evidence type="ECO:0000259" key="3">
    <source>
        <dbReference type="Pfam" id="PF20010"/>
    </source>
</evidence>
<dbReference type="PANTHER" id="PTHR24023">
    <property type="entry name" value="COLLAGEN ALPHA"/>
    <property type="match status" value="1"/>
</dbReference>
<keyword evidence="5" id="KW-1185">Reference proteome</keyword>
<protein>
    <submittedName>
        <fullName evidence="4">Collagen-like protein 3</fullName>
    </submittedName>
</protein>
<dbReference type="Gene3D" id="3.40.1620.70">
    <property type="match status" value="1"/>
</dbReference>
<dbReference type="EMBL" id="LNIX01000001">
    <property type="protein sequence ID" value="OXA64799.1"/>
    <property type="molecule type" value="Genomic_DNA"/>
</dbReference>
<feature type="chain" id="PRO_5012420651" evidence="2">
    <location>
        <begin position="21"/>
        <end position="354"/>
    </location>
</feature>
<dbReference type="OMA" id="IECKQAR"/>
<dbReference type="Pfam" id="PF01391">
    <property type="entry name" value="Collagen"/>
    <property type="match status" value="1"/>
</dbReference>
<dbReference type="GO" id="GO:0005581">
    <property type="term" value="C:collagen trimer"/>
    <property type="evidence" value="ECO:0007669"/>
    <property type="project" value="UniProtKB-KW"/>
</dbReference>
<dbReference type="GO" id="GO:0030198">
    <property type="term" value="P:extracellular matrix organization"/>
    <property type="evidence" value="ECO:0007669"/>
    <property type="project" value="TreeGrafter"/>
</dbReference>
<dbReference type="GO" id="GO:0030020">
    <property type="term" value="F:extracellular matrix structural constituent conferring tensile strength"/>
    <property type="evidence" value="ECO:0007669"/>
    <property type="project" value="TreeGrafter"/>
</dbReference>
<keyword evidence="4" id="KW-0176">Collagen</keyword>
<organism evidence="4 5">
    <name type="scientific">Folsomia candida</name>
    <name type="common">Springtail</name>
    <dbReference type="NCBI Taxonomy" id="158441"/>
    <lineage>
        <taxon>Eukaryota</taxon>
        <taxon>Metazoa</taxon>
        <taxon>Ecdysozoa</taxon>
        <taxon>Arthropoda</taxon>
        <taxon>Hexapoda</taxon>
        <taxon>Collembola</taxon>
        <taxon>Entomobryomorpha</taxon>
        <taxon>Isotomoidea</taxon>
        <taxon>Isotomidae</taxon>
        <taxon>Proisotominae</taxon>
        <taxon>Folsomia</taxon>
    </lineage>
</organism>
<gene>
    <name evidence="4" type="ORF">Fcan01_01854</name>
</gene>
<feature type="signal peptide" evidence="2">
    <location>
        <begin position="1"/>
        <end position="20"/>
    </location>
</feature>
<dbReference type="Pfam" id="PF20010">
    <property type="entry name" value="Collagen_trimer"/>
    <property type="match status" value="1"/>
</dbReference>